<keyword evidence="9" id="KW-0812">Transmembrane</keyword>
<gene>
    <name evidence="10" type="primary">MPT3_1</name>
    <name evidence="10" type="ORF">CFP56_032640</name>
</gene>
<evidence type="ECO:0000313" key="10">
    <source>
        <dbReference type="EMBL" id="KAK7825940.1"/>
    </source>
</evidence>
<keyword evidence="9" id="KW-0472">Membrane</keyword>
<dbReference type="InterPro" id="IPR044677">
    <property type="entry name" value="SLC25A3/Pic2/Mir1-like"/>
</dbReference>
<name>A0AAW0JHF6_QUESU</name>
<evidence type="ECO:0000256" key="7">
    <source>
        <dbReference type="ARBA" id="ARBA00023128"/>
    </source>
</evidence>
<evidence type="ECO:0000256" key="6">
    <source>
        <dbReference type="ARBA" id="ARBA00022989"/>
    </source>
</evidence>
<evidence type="ECO:0000313" key="11">
    <source>
        <dbReference type="Proteomes" id="UP000237347"/>
    </source>
</evidence>
<feature type="region of interest" description="Disordered" evidence="8">
    <location>
        <begin position="1"/>
        <end position="44"/>
    </location>
</feature>
<dbReference type="PANTHER" id="PTHR45671:SF10">
    <property type="entry name" value="SOLUTE CARRIER FAMILY 25 MEMBER 3"/>
    <property type="match status" value="1"/>
</dbReference>
<protein>
    <submittedName>
        <fullName evidence="10">Mitochondrial phosphate carrier protein 3</fullName>
    </submittedName>
</protein>
<dbReference type="PANTHER" id="PTHR45671">
    <property type="entry name" value="SOLUTE CARRIER FAMILY 25 (MITOCHONDRIAL CARRIER PHOSPHATE CARRIER), MEMBER 3, LIKE-RELATED-RELATED"/>
    <property type="match status" value="1"/>
</dbReference>
<accession>A0AAW0JHF6</accession>
<sequence>MLGLSKSRTTEQSDFDKDEEVEDNDEEEDEQQASICSPLVPASSEPSKIEMYSSAFYAACIVGSILSCGLTHMAITPLDLVKCNMQVRFF</sequence>
<dbReference type="EMBL" id="PKMF04000560">
    <property type="protein sequence ID" value="KAK7825940.1"/>
    <property type="molecule type" value="Genomic_DNA"/>
</dbReference>
<proteinExistence type="inferred from homology"/>
<keyword evidence="3" id="KW-0813">Transport</keyword>
<keyword evidence="7" id="KW-0496">Mitochondrion</keyword>
<feature type="transmembrane region" description="Helical" evidence="9">
    <location>
        <begin position="55"/>
        <end position="75"/>
    </location>
</feature>
<evidence type="ECO:0000256" key="1">
    <source>
        <dbReference type="ARBA" id="ARBA00004448"/>
    </source>
</evidence>
<keyword evidence="4" id="KW-0677">Repeat</keyword>
<organism evidence="10 11">
    <name type="scientific">Quercus suber</name>
    <name type="common">Cork oak</name>
    <dbReference type="NCBI Taxonomy" id="58331"/>
    <lineage>
        <taxon>Eukaryota</taxon>
        <taxon>Viridiplantae</taxon>
        <taxon>Streptophyta</taxon>
        <taxon>Embryophyta</taxon>
        <taxon>Tracheophyta</taxon>
        <taxon>Spermatophyta</taxon>
        <taxon>Magnoliopsida</taxon>
        <taxon>eudicotyledons</taxon>
        <taxon>Gunneridae</taxon>
        <taxon>Pentapetalae</taxon>
        <taxon>rosids</taxon>
        <taxon>fabids</taxon>
        <taxon>Fagales</taxon>
        <taxon>Fagaceae</taxon>
        <taxon>Quercus</taxon>
    </lineage>
</organism>
<dbReference type="Proteomes" id="UP000237347">
    <property type="component" value="Unassembled WGS sequence"/>
</dbReference>
<comment type="similarity">
    <text evidence="2">Belongs to the mitochondrial carrier (TC 2.A.29) family.</text>
</comment>
<evidence type="ECO:0000256" key="3">
    <source>
        <dbReference type="ARBA" id="ARBA00022448"/>
    </source>
</evidence>
<dbReference type="GO" id="GO:0005743">
    <property type="term" value="C:mitochondrial inner membrane"/>
    <property type="evidence" value="ECO:0007669"/>
    <property type="project" value="UniProtKB-SubCell"/>
</dbReference>
<comment type="subcellular location">
    <subcellularLocation>
        <location evidence="1">Mitochondrion inner membrane</location>
        <topology evidence="1">Multi-pass membrane protein</topology>
    </subcellularLocation>
</comment>
<evidence type="ECO:0000256" key="9">
    <source>
        <dbReference type="SAM" id="Phobius"/>
    </source>
</evidence>
<evidence type="ECO:0000256" key="8">
    <source>
        <dbReference type="SAM" id="MobiDB-lite"/>
    </source>
</evidence>
<dbReference type="GO" id="GO:1990547">
    <property type="term" value="P:mitochondrial phosphate ion transmembrane transport"/>
    <property type="evidence" value="ECO:0007669"/>
    <property type="project" value="InterPro"/>
</dbReference>
<dbReference type="GO" id="GO:0005315">
    <property type="term" value="F:phosphate transmembrane transporter activity"/>
    <property type="evidence" value="ECO:0007669"/>
    <property type="project" value="InterPro"/>
</dbReference>
<evidence type="ECO:0000256" key="4">
    <source>
        <dbReference type="ARBA" id="ARBA00022737"/>
    </source>
</evidence>
<keyword evidence="11" id="KW-1185">Reference proteome</keyword>
<comment type="caution">
    <text evidence="10">The sequence shown here is derived from an EMBL/GenBank/DDBJ whole genome shotgun (WGS) entry which is preliminary data.</text>
</comment>
<dbReference type="AlphaFoldDB" id="A0AAW0JHF6"/>
<evidence type="ECO:0000256" key="5">
    <source>
        <dbReference type="ARBA" id="ARBA00022792"/>
    </source>
</evidence>
<feature type="compositionally biased region" description="Acidic residues" evidence="8">
    <location>
        <begin position="16"/>
        <end position="31"/>
    </location>
</feature>
<reference evidence="10 11" key="1">
    <citation type="journal article" date="2018" name="Sci. Data">
        <title>The draft genome sequence of cork oak.</title>
        <authorList>
            <person name="Ramos A.M."/>
            <person name="Usie A."/>
            <person name="Barbosa P."/>
            <person name="Barros P.M."/>
            <person name="Capote T."/>
            <person name="Chaves I."/>
            <person name="Simoes F."/>
            <person name="Abreu I."/>
            <person name="Carrasquinho I."/>
            <person name="Faro C."/>
            <person name="Guimaraes J.B."/>
            <person name="Mendonca D."/>
            <person name="Nobrega F."/>
            <person name="Rodrigues L."/>
            <person name="Saibo N.J.M."/>
            <person name="Varela M.C."/>
            <person name="Egas C."/>
            <person name="Matos J."/>
            <person name="Miguel C.M."/>
            <person name="Oliveira M.M."/>
            <person name="Ricardo C.P."/>
            <person name="Goncalves S."/>
        </authorList>
    </citation>
    <scope>NUCLEOTIDE SEQUENCE [LARGE SCALE GENOMIC DNA]</scope>
    <source>
        <strain evidence="11">cv. HL8</strain>
    </source>
</reference>
<keyword evidence="6 9" id="KW-1133">Transmembrane helix</keyword>
<evidence type="ECO:0000256" key="2">
    <source>
        <dbReference type="ARBA" id="ARBA00006375"/>
    </source>
</evidence>
<keyword evidence="5" id="KW-0999">Mitochondrion inner membrane</keyword>